<evidence type="ECO:0000313" key="1">
    <source>
        <dbReference type="EMBL" id="USW55803.1"/>
    </source>
</evidence>
<gene>
    <name evidence="1" type="ORF">Slin15195_G091220</name>
</gene>
<dbReference type="EMBL" id="CP099424">
    <property type="protein sequence ID" value="USW55803.1"/>
    <property type="molecule type" value="Genomic_DNA"/>
</dbReference>
<evidence type="ECO:0000313" key="2">
    <source>
        <dbReference type="Proteomes" id="UP001056384"/>
    </source>
</evidence>
<organism evidence="1 2">
    <name type="scientific">Septoria linicola</name>
    <dbReference type="NCBI Taxonomy" id="215465"/>
    <lineage>
        <taxon>Eukaryota</taxon>
        <taxon>Fungi</taxon>
        <taxon>Dikarya</taxon>
        <taxon>Ascomycota</taxon>
        <taxon>Pezizomycotina</taxon>
        <taxon>Dothideomycetes</taxon>
        <taxon>Dothideomycetidae</taxon>
        <taxon>Mycosphaerellales</taxon>
        <taxon>Mycosphaerellaceae</taxon>
        <taxon>Septoria</taxon>
    </lineage>
</organism>
<keyword evidence="2" id="KW-1185">Reference proteome</keyword>
<dbReference type="Proteomes" id="UP001056384">
    <property type="component" value="Chromosome 7"/>
</dbReference>
<sequence>MSSSCRSLPEEIVANILSQLALPPYDEMGEMLNYPFPSENYTMEEVVAPVRELQRCAEPVLYQKYPGQSMADPWLFLAALTSKPGRALLVEEMIVTNFVTARPSWKHEDWYEPDRAEKDSAEADSRM</sequence>
<name>A0A9Q9ENT7_9PEZI</name>
<proteinExistence type="predicted"/>
<protein>
    <submittedName>
        <fullName evidence="1">Uncharacterized protein</fullName>
    </submittedName>
</protein>
<dbReference type="AlphaFoldDB" id="A0A9Q9ENT7"/>
<accession>A0A9Q9ENT7</accession>
<reference evidence="1" key="1">
    <citation type="submission" date="2022-06" db="EMBL/GenBank/DDBJ databases">
        <title>Complete genome sequences of two strains of the flax pathogen Septoria linicola.</title>
        <authorList>
            <person name="Lapalu N."/>
            <person name="Simon A."/>
            <person name="Demenou B."/>
            <person name="Paumier D."/>
            <person name="Guillot M.-P."/>
            <person name="Gout L."/>
            <person name="Valade R."/>
        </authorList>
    </citation>
    <scope>NUCLEOTIDE SEQUENCE</scope>
    <source>
        <strain evidence="1">SE15195</strain>
    </source>
</reference>